<gene>
    <name evidence="7" type="primary">echA8_2</name>
    <name evidence="7" type="ORF">TRN7648_01383</name>
</gene>
<keyword evidence="3" id="KW-0276">Fatty acid metabolism</keyword>
<dbReference type="PANTHER" id="PTHR43149">
    <property type="entry name" value="ENOYL-COA HYDRATASE"/>
    <property type="match status" value="1"/>
</dbReference>
<evidence type="ECO:0000256" key="6">
    <source>
        <dbReference type="RuleBase" id="RU003707"/>
    </source>
</evidence>
<organism evidence="7 8">
    <name type="scientific">Tropicibacter naphthalenivorans</name>
    <dbReference type="NCBI Taxonomy" id="441103"/>
    <lineage>
        <taxon>Bacteria</taxon>
        <taxon>Pseudomonadati</taxon>
        <taxon>Pseudomonadota</taxon>
        <taxon>Alphaproteobacteria</taxon>
        <taxon>Rhodobacterales</taxon>
        <taxon>Roseobacteraceae</taxon>
        <taxon>Tropicibacter</taxon>
    </lineage>
</organism>
<evidence type="ECO:0000256" key="1">
    <source>
        <dbReference type="ARBA" id="ARBA00005005"/>
    </source>
</evidence>
<dbReference type="Gene3D" id="3.90.226.10">
    <property type="entry name" value="2-enoyl-CoA Hydratase, Chain A, domain 1"/>
    <property type="match status" value="1"/>
</dbReference>
<dbReference type="Proteomes" id="UP000054935">
    <property type="component" value="Unassembled WGS sequence"/>
</dbReference>
<dbReference type="InterPro" id="IPR014748">
    <property type="entry name" value="Enoyl-CoA_hydra_C"/>
</dbReference>
<dbReference type="GO" id="GO:0006635">
    <property type="term" value="P:fatty acid beta-oxidation"/>
    <property type="evidence" value="ECO:0007669"/>
    <property type="project" value="UniProtKB-UniPathway"/>
</dbReference>
<dbReference type="STRING" id="441103.TRN7648_01383"/>
<reference evidence="7 8" key="1">
    <citation type="submission" date="2015-09" db="EMBL/GenBank/DDBJ databases">
        <authorList>
            <consortium name="Swine Surveillance"/>
        </authorList>
    </citation>
    <scope>NUCLEOTIDE SEQUENCE [LARGE SCALE GENOMIC DNA]</scope>
    <source>
        <strain evidence="7 8">CECT 7648</strain>
    </source>
</reference>
<comment type="similarity">
    <text evidence="2 6">Belongs to the enoyl-CoA hydratase/isomerase family.</text>
</comment>
<dbReference type="InterPro" id="IPR001753">
    <property type="entry name" value="Enoyl-CoA_hydra/iso"/>
</dbReference>
<dbReference type="Gene3D" id="1.10.12.10">
    <property type="entry name" value="Lyase 2-enoyl-coa Hydratase, Chain A, domain 2"/>
    <property type="match status" value="1"/>
</dbReference>
<protein>
    <submittedName>
        <fullName evidence="7">Putative enoyl-CoA hydratase echA8</fullName>
        <ecNumber evidence="7">4.2.1.17</ecNumber>
    </submittedName>
</protein>
<dbReference type="EMBL" id="CYSE01000002">
    <property type="protein sequence ID" value="CUH77265.1"/>
    <property type="molecule type" value="Genomic_DNA"/>
</dbReference>
<evidence type="ECO:0000256" key="5">
    <source>
        <dbReference type="ARBA" id="ARBA00023235"/>
    </source>
</evidence>
<dbReference type="GO" id="GO:0016853">
    <property type="term" value="F:isomerase activity"/>
    <property type="evidence" value="ECO:0007669"/>
    <property type="project" value="UniProtKB-KW"/>
</dbReference>
<keyword evidence="8" id="KW-1185">Reference proteome</keyword>
<dbReference type="InterPro" id="IPR045002">
    <property type="entry name" value="Ech1-like"/>
</dbReference>
<evidence type="ECO:0000313" key="8">
    <source>
        <dbReference type="Proteomes" id="UP000054935"/>
    </source>
</evidence>
<keyword evidence="4" id="KW-0443">Lipid metabolism</keyword>
<sequence length="264" mass="28891">MSESVTITRANHVAEVTINRPAKRNAVDMSVFEGLATIGESLRDDHDIRAIILRGEGDHFCAGIDTGLFTSADPSDLFRRLIDLPCAHTHSNFFQKPCTIWQMLDTPVIAALQGVTFGAGLQIALGADIRIAAPDTRLSVMEIKWGLVPDMGLSTALPRLVRADIAKELTFTGRIVEANEAQQIGLVTRIADDPLAAAREMARTIAANNPEAIRRDKRLLNTAWTATRAEALRLEAELQSQVLGQPNQIEAVMAQMQNRTPEFT</sequence>
<evidence type="ECO:0000256" key="4">
    <source>
        <dbReference type="ARBA" id="ARBA00023098"/>
    </source>
</evidence>
<dbReference type="NCBIfam" id="NF005699">
    <property type="entry name" value="PRK07509.1"/>
    <property type="match status" value="1"/>
</dbReference>
<name>A0A0N7LZC3_9RHOB</name>
<dbReference type="EC" id="4.2.1.17" evidence="7"/>
<comment type="pathway">
    <text evidence="1">Lipid metabolism; fatty acid beta-oxidation.</text>
</comment>
<dbReference type="InterPro" id="IPR018376">
    <property type="entry name" value="Enoyl-CoA_hyd/isom_CS"/>
</dbReference>
<dbReference type="UniPathway" id="UPA00659"/>
<dbReference type="Pfam" id="PF00378">
    <property type="entry name" value="ECH_1"/>
    <property type="match status" value="1"/>
</dbReference>
<keyword evidence="7" id="KW-0456">Lyase</keyword>
<dbReference type="OrthoDB" id="9781757at2"/>
<evidence type="ECO:0000256" key="2">
    <source>
        <dbReference type="ARBA" id="ARBA00005254"/>
    </source>
</evidence>
<dbReference type="CDD" id="cd06558">
    <property type="entry name" value="crotonase-like"/>
    <property type="match status" value="1"/>
</dbReference>
<evidence type="ECO:0000256" key="3">
    <source>
        <dbReference type="ARBA" id="ARBA00022832"/>
    </source>
</evidence>
<dbReference type="RefSeq" id="WP_058246889.1">
    <property type="nucleotide sequence ID" value="NZ_CYSE01000002.1"/>
</dbReference>
<dbReference type="InterPro" id="IPR029045">
    <property type="entry name" value="ClpP/crotonase-like_dom_sf"/>
</dbReference>
<proteinExistence type="inferred from homology"/>
<dbReference type="PROSITE" id="PS00166">
    <property type="entry name" value="ENOYL_COA_HYDRATASE"/>
    <property type="match status" value="1"/>
</dbReference>
<accession>A0A0N7LZC3</accession>
<dbReference type="SUPFAM" id="SSF52096">
    <property type="entry name" value="ClpP/crotonase"/>
    <property type="match status" value="1"/>
</dbReference>
<evidence type="ECO:0000313" key="7">
    <source>
        <dbReference type="EMBL" id="CUH77265.1"/>
    </source>
</evidence>
<dbReference type="AlphaFoldDB" id="A0A0N7LZC3"/>
<dbReference type="GO" id="GO:0004300">
    <property type="term" value="F:enoyl-CoA hydratase activity"/>
    <property type="evidence" value="ECO:0007669"/>
    <property type="project" value="UniProtKB-EC"/>
</dbReference>
<keyword evidence="5" id="KW-0413">Isomerase</keyword>
<dbReference type="PANTHER" id="PTHR43149:SF1">
    <property type="entry name" value="DELTA(3,5)-DELTA(2,4)-DIENOYL-COA ISOMERASE, MITOCHONDRIAL"/>
    <property type="match status" value="1"/>
</dbReference>